<dbReference type="AlphaFoldDB" id="A0A9E5DAR0"/>
<keyword evidence="5 7" id="KW-0472">Membrane</keyword>
<gene>
    <name evidence="10" type="ORF">KDK67_03810</name>
</gene>
<dbReference type="PANTHER" id="PTHR30572">
    <property type="entry name" value="MEMBRANE COMPONENT OF TRANSPORTER-RELATED"/>
    <property type="match status" value="1"/>
</dbReference>
<reference evidence="10" key="2">
    <citation type="submission" date="2021-04" db="EMBL/GenBank/DDBJ databases">
        <authorList>
            <person name="Dong X."/>
        </authorList>
    </citation>
    <scope>NUCLEOTIDE SEQUENCE</scope>
    <source>
        <strain evidence="10">LLY</strain>
    </source>
</reference>
<name>A0A9E5DAR0_9EURY</name>
<dbReference type="InterPro" id="IPR003838">
    <property type="entry name" value="ABC3_permease_C"/>
</dbReference>
<organism evidence="10 11">
    <name type="scientific">Methanococcoides seepicolus</name>
    <dbReference type="NCBI Taxonomy" id="2828780"/>
    <lineage>
        <taxon>Archaea</taxon>
        <taxon>Methanobacteriati</taxon>
        <taxon>Methanobacteriota</taxon>
        <taxon>Stenosarchaea group</taxon>
        <taxon>Methanomicrobia</taxon>
        <taxon>Methanosarcinales</taxon>
        <taxon>Methanosarcinaceae</taxon>
        <taxon>Methanococcoides</taxon>
    </lineage>
</organism>
<proteinExistence type="inferred from homology"/>
<evidence type="ECO:0000259" key="8">
    <source>
        <dbReference type="Pfam" id="PF02687"/>
    </source>
</evidence>
<dbReference type="PANTHER" id="PTHR30572:SF4">
    <property type="entry name" value="ABC TRANSPORTER PERMEASE YTRF"/>
    <property type="match status" value="1"/>
</dbReference>
<keyword evidence="2" id="KW-1003">Cell membrane</keyword>
<dbReference type="Pfam" id="PF02687">
    <property type="entry name" value="FtsX"/>
    <property type="match status" value="1"/>
</dbReference>
<dbReference type="GO" id="GO:0005886">
    <property type="term" value="C:plasma membrane"/>
    <property type="evidence" value="ECO:0007669"/>
    <property type="project" value="UniProtKB-SubCell"/>
</dbReference>
<feature type="transmembrane region" description="Helical" evidence="7">
    <location>
        <begin position="21"/>
        <end position="39"/>
    </location>
</feature>
<reference evidence="10" key="1">
    <citation type="journal article" date="2021" name="mSystems">
        <title>Bacteria and Archaea Synergistically Convert Glycine Betaine to Biogenic Methane in the Formosa Cold Seep of the South China Sea.</title>
        <authorList>
            <person name="Li L."/>
            <person name="Zhang W."/>
            <person name="Zhang S."/>
            <person name="Song L."/>
            <person name="Sun Q."/>
            <person name="Zhang H."/>
            <person name="Xiang H."/>
            <person name="Dong X."/>
        </authorList>
    </citation>
    <scope>NUCLEOTIDE SEQUENCE</scope>
    <source>
        <strain evidence="10">LLY</strain>
    </source>
</reference>
<accession>A0A9E5DAR0</accession>
<feature type="transmembrane region" description="Helical" evidence="7">
    <location>
        <begin position="351"/>
        <end position="384"/>
    </location>
</feature>
<evidence type="ECO:0000256" key="2">
    <source>
        <dbReference type="ARBA" id="ARBA00022475"/>
    </source>
</evidence>
<dbReference type="Proteomes" id="UP001056766">
    <property type="component" value="Unassembled WGS sequence"/>
</dbReference>
<evidence type="ECO:0000313" key="10">
    <source>
        <dbReference type="EMBL" id="MCM1986142.1"/>
    </source>
</evidence>
<feature type="domain" description="MacB-like periplasmic core" evidence="9">
    <location>
        <begin position="21"/>
        <end position="268"/>
    </location>
</feature>
<protein>
    <submittedName>
        <fullName evidence="10">ABC transporter permease</fullName>
    </submittedName>
</protein>
<evidence type="ECO:0000256" key="6">
    <source>
        <dbReference type="ARBA" id="ARBA00038076"/>
    </source>
</evidence>
<comment type="subcellular location">
    <subcellularLocation>
        <location evidence="1">Cell membrane</location>
        <topology evidence="1">Multi-pass membrane protein</topology>
    </subcellularLocation>
</comment>
<keyword evidence="4 7" id="KW-1133">Transmembrane helix</keyword>
<evidence type="ECO:0000259" key="9">
    <source>
        <dbReference type="Pfam" id="PF12704"/>
    </source>
</evidence>
<comment type="similarity">
    <text evidence="6">Belongs to the ABC-4 integral membrane protein family.</text>
</comment>
<dbReference type="RefSeq" id="WP_250867509.1">
    <property type="nucleotide sequence ID" value="NZ_JAGSOI010000009.1"/>
</dbReference>
<keyword evidence="3 7" id="KW-0812">Transmembrane</keyword>
<evidence type="ECO:0000256" key="5">
    <source>
        <dbReference type="ARBA" id="ARBA00023136"/>
    </source>
</evidence>
<feature type="domain" description="ABC3 transporter permease C-terminal" evidence="8">
    <location>
        <begin position="309"/>
        <end position="428"/>
    </location>
</feature>
<feature type="transmembrane region" description="Helical" evidence="7">
    <location>
        <begin position="305"/>
        <end position="331"/>
    </location>
</feature>
<dbReference type="InterPro" id="IPR025857">
    <property type="entry name" value="MacB_PCD"/>
</dbReference>
<dbReference type="InterPro" id="IPR050250">
    <property type="entry name" value="Macrolide_Exporter_MacB"/>
</dbReference>
<feature type="transmembrane region" description="Helical" evidence="7">
    <location>
        <begin position="390"/>
        <end position="417"/>
    </location>
</feature>
<evidence type="ECO:0000313" key="11">
    <source>
        <dbReference type="Proteomes" id="UP001056766"/>
    </source>
</evidence>
<dbReference type="Pfam" id="PF12704">
    <property type="entry name" value="MacB_PCD"/>
    <property type="match status" value="1"/>
</dbReference>
<keyword evidence="11" id="KW-1185">Reference proteome</keyword>
<comment type="caution">
    <text evidence="10">The sequence shown here is derived from an EMBL/GenBank/DDBJ whole genome shotgun (WGS) entry which is preliminary data.</text>
</comment>
<dbReference type="GO" id="GO:0022857">
    <property type="term" value="F:transmembrane transporter activity"/>
    <property type="evidence" value="ECO:0007669"/>
    <property type="project" value="TreeGrafter"/>
</dbReference>
<evidence type="ECO:0000256" key="1">
    <source>
        <dbReference type="ARBA" id="ARBA00004651"/>
    </source>
</evidence>
<evidence type="ECO:0000256" key="7">
    <source>
        <dbReference type="SAM" id="Phobius"/>
    </source>
</evidence>
<sequence>MKPKKIFKISLNMVKANKLRSWLTIIGVVIGIASVMTVVTTGEYFQDQVTKTLEDFGGDTITIVASIPFEMYEDEGVGEPVVEDKETNKYIDDPGSESQAQLTKKDVQTLERISAIEYINVKVDSGAMLSMGNEETSVYISGVDPKVWSKMTTEDIGEGRLLKAGDKNVVVISDNLANEAFKDKKIRLNQLILLNGRSYRVVGILAKGDGLLGGMGGLFGSSVFMPYEDMYVMAQDDEYSNLQKDIYGSIEVKLYKNAELQPALDEMDKKLKLSRRVNEDTKDFYIYSQQEMMESTNKLISGLTAFLAFIAGISLLVGSVGIANTMFTSVLEKTKEIGIMKAIGARNEDVLLIFLCNAALIGLVGGLIGIIFGTAFVQVIVYLISMQLKIPFVFTLSVKATIVATLVSIGVGLVAGFMPAKSAAKLNPVDALRYE</sequence>
<evidence type="ECO:0000256" key="4">
    <source>
        <dbReference type="ARBA" id="ARBA00022989"/>
    </source>
</evidence>
<dbReference type="EMBL" id="JAGSOI010000009">
    <property type="protein sequence ID" value="MCM1986142.1"/>
    <property type="molecule type" value="Genomic_DNA"/>
</dbReference>
<evidence type="ECO:0000256" key="3">
    <source>
        <dbReference type="ARBA" id="ARBA00022692"/>
    </source>
</evidence>